<accession>A0A9Y1BJV5</accession>
<dbReference type="Proteomes" id="UP001201020">
    <property type="component" value="Chromosome"/>
</dbReference>
<dbReference type="AlphaFoldDB" id="A0A9Y1BJV5"/>
<proteinExistence type="predicted"/>
<sequence>MKKGDIYDKHVRGSKYVYNIDGIYYKDRDIKIPTTTDVSKIIEDIIDVRKENSGRIIINEEREIITYIRKKKNEWLPVYVGQLNKELVFEDIEINPRNLEIGSLWTGFLRKHGSKYKFSREGRIYFLEKIQSNTKSTSITYYVQNFNNSFLKRICQLRGRMQNSYNWLNAGSIWINEYGHMWTAITQDRMKYLIKKDVLKSDIIDQQWRDFSNLQKNLLNEYTKPQKDRRNKDKEISWYPIYLGKYEHQIQIDRPREPKIIYSIDDNYDRWFD</sequence>
<dbReference type="EMBL" id="CP084166">
    <property type="protein sequence ID" value="UJG40396.1"/>
    <property type="molecule type" value="Genomic_DNA"/>
</dbReference>
<evidence type="ECO:0000313" key="1">
    <source>
        <dbReference type="EMBL" id="UJG40396.1"/>
    </source>
</evidence>
<protein>
    <submittedName>
        <fullName evidence="1">Uncharacterized protein</fullName>
    </submittedName>
</protein>
<gene>
    <name evidence="1" type="ORF">K9W45_11210</name>
</gene>
<name>A0A9Y1BJV5_9ARCH</name>
<organism evidence="1">
    <name type="scientific">Candidatus Heimdallarchaeum aukensis</name>
    <dbReference type="NCBI Taxonomy" id="2876573"/>
    <lineage>
        <taxon>Archaea</taxon>
        <taxon>Promethearchaeati</taxon>
        <taxon>Candidatus Heimdallarchaeota</taxon>
        <taxon>Candidatus Heimdallarchaeia (ex Rinke et al. 2021) (nom. nud.)</taxon>
        <taxon>Candidatus Heimdallarchaeales</taxon>
        <taxon>Candidatus Heimdallarchaeaceae</taxon>
        <taxon>Candidatus Heimdallarchaeum</taxon>
    </lineage>
</organism>
<reference evidence="1" key="1">
    <citation type="journal article" date="2022" name="Nat. Microbiol.">
        <title>Unique mobile elements and scalable gene flow at the prokaryote-eukaryote boundary revealed by circularized Asgard archaea genomes.</title>
        <authorList>
            <person name="Wu F."/>
            <person name="Speth D.R."/>
            <person name="Philosof A."/>
            <person name="Cremiere A."/>
            <person name="Narayanan A."/>
            <person name="Barco R.A."/>
            <person name="Connon S.A."/>
            <person name="Amend J.P."/>
            <person name="Antoshechkin I.A."/>
            <person name="Orphan V.J."/>
        </authorList>
    </citation>
    <scope>NUCLEOTIDE SEQUENCE</scope>
    <source>
        <strain evidence="1">PM71</strain>
    </source>
</reference>